<feature type="transmembrane region" description="Helical" evidence="1">
    <location>
        <begin position="80"/>
        <end position="100"/>
    </location>
</feature>
<organism evidence="2 3">
    <name type="scientific">Allocatelliglobosispora scoriae</name>
    <dbReference type="NCBI Taxonomy" id="643052"/>
    <lineage>
        <taxon>Bacteria</taxon>
        <taxon>Bacillati</taxon>
        <taxon>Actinomycetota</taxon>
        <taxon>Actinomycetes</taxon>
        <taxon>Micromonosporales</taxon>
        <taxon>Micromonosporaceae</taxon>
        <taxon>Allocatelliglobosispora</taxon>
    </lineage>
</organism>
<keyword evidence="1" id="KW-0812">Transmembrane</keyword>
<feature type="transmembrane region" description="Helical" evidence="1">
    <location>
        <begin position="289"/>
        <end position="308"/>
    </location>
</feature>
<dbReference type="EMBL" id="JACHMN010000002">
    <property type="protein sequence ID" value="MBB5869125.1"/>
    <property type="molecule type" value="Genomic_DNA"/>
</dbReference>
<evidence type="ECO:0000313" key="2">
    <source>
        <dbReference type="EMBL" id="MBB5869125.1"/>
    </source>
</evidence>
<keyword evidence="1" id="KW-1133">Transmembrane helix</keyword>
<keyword evidence="3" id="KW-1185">Reference proteome</keyword>
<name>A0A841BN74_9ACTN</name>
<comment type="caution">
    <text evidence="2">The sequence shown here is derived from an EMBL/GenBank/DDBJ whole genome shotgun (WGS) entry which is preliminary data.</text>
</comment>
<feature type="transmembrane region" description="Helical" evidence="1">
    <location>
        <begin position="44"/>
        <end position="68"/>
    </location>
</feature>
<dbReference type="AlphaFoldDB" id="A0A841BN74"/>
<evidence type="ECO:0000313" key="3">
    <source>
        <dbReference type="Proteomes" id="UP000587527"/>
    </source>
</evidence>
<accession>A0A841BN74</accession>
<sequence>MTSTGRNSRTDGGPRSSIPARALAVALVAVGVASQLTLPTRPFLIPIVIGLGLATVGLLVGVPVAVLLAPYPSIWRPGLVIVLLLLGSAVLFSAPGPAVAPGVDWDELAVEYHGVAVVHADSVVVDETLLLAADLADRELVRLKNLRHDPAWPVTADELILSPAAGSGWVAAGTRDGAAVYHRTRGFPADPGSLVTTPVEIDVSPGLLAVTVGGRPETYSARMLARGSSTLRVTAPPGHLIGSPAADPDGAPVLVPVDDSGKASVLVRPEFLRGPAGQRVVDAVEWRPLNWLLAAIAVVVGWFIAPAARRTAAATIRAARSRSAPEGT</sequence>
<feature type="transmembrane region" description="Helical" evidence="1">
    <location>
        <begin position="20"/>
        <end position="38"/>
    </location>
</feature>
<dbReference type="Proteomes" id="UP000587527">
    <property type="component" value="Unassembled WGS sequence"/>
</dbReference>
<protein>
    <submittedName>
        <fullName evidence="2">Uncharacterized protein</fullName>
    </submittedName>
</protein>
<evidence type="ECO:0000256" key="1">
    <source>
        <dbReference type="SAM" id="Phobius"/>
    </source>
</evidence>
<proteinExistence type="predicted"/>
<dbReference type="RefSeq" id="WP_184835539.1">
    <property type="nucleotide sequence ID" value="NZ_JACHMN010000002.1"/>
</dbReference>
<keyword evidence="1" id="KW-0472">Membrane</keyword>
<gene>
    <name evidence="2" type="ORF">F4553_002504</name>
</gene>
<reference evidence="2 3" key="1">
    <citation type="submission" date="2020-08" db="EMBL/GenBank/DDBJ databases">
        <title>Sequencing the genomes of 1000 actinobacteria strains.</title>
        <authorList>
            <person name="Klenk H.-P."/>
        </authorList>
    </citation>
    <scope>NUCLEOTIDE SEQUENCE [LARGE SCALE GENOMIC DNA]</scope>
    <source>
        <strain evidence="2 3">DSM 45362</strain>
    </source>
</reference>